<gene>
    <name evidence="2" type="ORF">BOH66_16375</name>
</gene>
<keyword evidence="3" id="KW-1185">Reference proteome</keyword>
<dbReference type="AlphaFoldDB" id="A0A1P8UC12"/>
<dbReference type="RefSeq" id="WP_076691986.1">
    <property type="nucleotide sequence ID" value="NZ_CP018762.1"/>
</dbReference>
<organism evidence="2 3">
    <name type="scientific">Microbacterium aurum</name>
    <dbReference type="NCBI Taxonomy" id="36805"/>
    <lineage>
        <taxon>Bacteria</taxon>
        <taxon>Bacillati</taxon>
        <taxon>Actinomycetota</taxon>
        <taxon>Actinomycetes</taxon>
        <taxon>Micrococcales</taxon>
        <taxon>Microbacteriaceae</taxon>
        <taxon>Microbacterium</taxon>
    </lineage>
</organism>
<dbReference type="Proteomes" id="UP000187185">
    <property type="component" value="Chromosome"/>
</dbReference>
<dbReference type="OrthoDB" id="5067454at2"/>
<reference evidence="2 3" key="1">
    <citation type="submission" date="2016-12" db="EMBL/GenBank/DDBJ databases">
        <title>Complete genome sequence of Microbacterium aurum KACC 15219.</title>
        <authorList>
            <person name="Jung Y."/>
            <person name="Shin J.-H."/>
            <person name="Lee Y.-J."/>
            <person name="Yi H."/>
            <person name="Bahn Y.-S."/>
            <person name="Kim J.F."/>
            <person name="Lee D.-W."/>
        </authorList>
    </citation>
    <scope>NUCLEOTIDE SEQUENCE [LARGE SCALE GENOMIC DNA]</scope>
    <source>
        <strain evidence="2 3">KACC 15219</strain>
    </source>
</reference>
<dbReference type="KEGG" id="maur:BOH66_16375"/>
<proteinExistence type="predicted"/>
<name>A0A1P8UC12_9MICO</name>
<evidence type="ECO:0000313" key="2">
    <source>
        <dbReference type="EMBL" id="APZ35629.1"/>
    </source>
</evidence>
<feature type="compositionally biased region" description="Basic and acidic residues" evidence="1">
    <location>
        <begin position="9"/>
        <end position="19"/>
    </location>
</feature>
<accession>A0A1P8UC12</accession>
<dbReference type="STRING" id="36805.BOH66_16375"/>
<evidence type="ECO:0000256" key="1">
    <source>
        <dbReference type="SAM" id="MobiDB-lite"/>
    </source>
</evidence>
<feature type="region of interest" description="Disordered" evidence="1">
    <location>
        <begin position="1"/>
        <end position="29"/>
    </location>
</feature>
<evidence type="ECO:0000313" key="3">
    <source>
        <dbReference type="Proteomes" id="UP000187185"/>
    </source>
</evidence>
<protein>
    <submittedName>
        <fullName evidence="2">Uncharacterized protein</fullName>
    </submittedName>
</protein>
<sequence length="152" mass="17255">MSPEAPPPHQREPENEPWRPHSNPPFGPEAVASVEHSLAQLKDPDDALRILSGVEQNGAAFAAYLMLHDTNLAAENIIDTFYDSYLDAWQHFDQFRTVVLENLGWLDAVKNVMTEQGITADHLVWNRGAIDAQILETYDAVHLDGWWHIFQK</sequence>
<dbReference type="EMBL" id="CP018762">
    <property type="protein sequence ID" value="APZ35629.1"/>
    <property type="molecule type" value="Genomic_DNA"/>
</dbReference>